<evidence type="ECO:0000313" key="2">
    <source>
        <dbReference type="WBParaSite" id="RSKR_0000558200.1"/>
    </source>
</evidence>
<reference evidence="2" key="1">
    <citation type="submission" date="2016-11" db="UniProtKB">
        <authorList>
            <consortium name="WormBaseParasite"/>
        </authorList>
    </citation>
    <scope>IDENTIFICATION</scope>
    <source>
        <strain evidence="2">KR3021</strain>
    </source>
</reference>
<sequence length="193" mass="21845">MHTINDPIVPFALPICETLLPGSRIAIHGKCHFHHGHSQDFAIELLSESDILLIADFRFKHGPHKEHNLIVNSCIDKVWGTEIKQANPIHHNDNFVVTVEVHDRHYSVAINGFTVASLNHRAPYQNVRAVGVKGQANIEKIHFEGFSNYDSWSGNHTTHNTHYIGYGTETFNPSAFKQNRSNDHFCTDNDYGI</sequence>
<dbReference type="Proteomes" id="UP000095286">
    <property type="component" value="Unplaced"/>
</dbReference>
<protein>
    <submittedName>
        <fullName evidence="2">Galectin</fullName>
    </submittedName>
</protein>
<accession>A0AC35TYQ1</accession>
<organism evidence="1 2">
    <name type="scientific">Rhabditophanes sp. KR3021</name>
    <dbReference type="NCBI Taxonomy" id="114890"/>
    <lineage>
        <taxon>Eukaryota</taxon>
        <taxon>Metazoa</taxon>
        <taxon>Ecdysozoa</taxon>
        <taxon>Nematoda</taxon>
        <taxon>Chromadorea</taxon>
        <taxon>Rhabditida</taxon>
        <taxon>Tylenchina</taxon>
        <taxon>Panagrolaimomorpha</taxon>
        <taxon>Strongyloidoidea</taxon>
        <taxon>Alloionematidae</taxon>
        <taxon>Rhabditophanes</taxon>
    </lineage>
</organism>
<name>A0AC35TYQ1_9BILA</name>
<dbReference type="WBParaSite" id="RSKR_0000558200.1">
    <property type="protein sequence ID" value="RSKR_0000558200.1"/>
    <property type="gene ID" value="RSKR_0000558200"/>
</dbReference>
<proteinExistence type="predicted"/>
<evidence type="ECO:0000313" key="1">
    <source>
        <dbReference type="Proteomes" id="UP000095286"/>
    </source>
</evidence>